<dbReference type="PANTHER" id="PTHR34987">
    <property type="entry name" value="C, PUTATIVE (AFU_ORTHOLOGUE AFUA_3G02880)-RELATED"/>
    <property type="match status" value="1"/>
</dbReference>
<evidence type="ECO:0000259" key="1">
    <source>
        <dbReference type="Pfam" id="PF17389"/>
    </source>
</evidence>
<evidence type="ECO:0000313" key="3">
    <source>
        <dbReference type="EMBL" id="QHW30884.1"/>
    </source>
</evidence>
<dbReference type="GO" id="GO:0005975">
    <property type="term" value="P:carbohydrate metabolic process"/>
    <property type="evidence" value="ECO:0007669"/>
    <property type="project" value="InterPro"/>
</dbReference>
<feature type="domain" description="Alpha-L-rhamnosidase six-hairpin glycosidase" evidence="1">
    <location>
        <begin position="375"/>
        <end position="680"/>
    </location>
</feature>
<dbReference type="InterPro" id="IPR008979">
    <property type="entry name" value="Galactose-bd-like_sf"/>
</dbReference>
<feature type="domain" description="Alpha-L-rhamnosidase C-terminal" evidence="2">
    <location>
        <begin position="709"/>
        <end position="777"/>
    </location>
</feature>
<dbReference type="PANTHER" id="PTHR34987:SF2">
    <property type="entry name" value="B, PUTATIVE (AFU_ORTHOLOGUE AFUA_7G05040)-RELATED"/>
    <property type="match status" value="1"/>
</dbReference>
<dbReference type="InterPro" id="IPR035398">
    <property type="entry name" value="Bac_rhamnosid_C"/>
</dbReference>
<gene>
    <name evidence="3" type="ORF">GZH47_08475</name>
</gene>
<dbReference type="Gene3D" id="2.60.120.260">
    <property type="entry name" value="Galactose-binding domain-like"/>
    <property type="match status" value="1"/>
</dbReference>
<organism evidence="3 4">
    <name type="scientific">Paenibacillus rhizovicinus</name>
    <dbReference type="NCBI Taxonomy" id="2704463"/>
    <lineage>
        <taxon>Bacteria</taxon>
        <taxon>Bacillati</taxon>
        <taxon>Bacillota</taxon>
        <taxon>Bacilli</taxon>
        <taxon>Bacillales</taxon>
        <taxon>Paenibacillaceae</taxon>
        <taxon>Paenibacillus</taxon>
    </lineage>
</organism>
<evidence type="ECO:0008006" key="5">
    <source>
        <dbReference type="Google" id="ProtNLM"/>
    </source>
</evidence>
<dbReference type="Pfam" id="PF17389">
    <property type="entry name" value="Bac_rhamnosid6H"/>
    <property type="match status" value="1"/>
</dbReference>
<proteinExistence type="predicted"/>
<reference evidence="3 4" key="1">
    <citation type="submission" date="2020-02" db="EMBL/GenBank/DDBJ databases">
        <title>Paenibacillus sp. nov., isolated from rhizosphere soil of tomato.</title>
        <authorList>
            <person name="Weon H.-Y."/>
            <person name="Lee S.A."/>
        </authorList>
    </citation>
    <scope>NUCLEOTIDE SEQUENCE [LARGE SCALE GENOMIC DNA]</scope>
    <source>
        <strain evidence="3 4">14171R-81</strain>
    </source>
</reference>
<dbReference type="InterPro" id="IPR012341">
    <property type="entry name" value="6hp_glycosidase-like_sf"/>
</dbReference>
<dbReference type="Gene3D" id="1.50.10.10">
    <property type="match status" value="1"/>
</dbReference>
<accession>A0A6C0NXB4</accession>
<dbReference type="EMBL" id="CP048286">
    <property type="protein sequence ID" value="QHW30884.1"/>
    <property type="molecule type" value="Genomic_DNA"/>
</dbReference>
<keyword evidence="4" id="KW-1185">Reference proteome</keyword>
<dbReference type="Pfam" id="PF17390">
    <property type="entry name" value="Bac_rhamnosid_C"/>
    <property type="match status" value="1"/>
</dbReference>
<evidence type="ECO:0000259" key="2">
    <source>
        <dbReference type="Pfam" id="PF17390"/>
    </source>
</evidence>
<dbReference type="InterPro" id="IPR035396">
    <property type="entry name" value="Bac_rhamnosid6H"/>
</dbReference>
<sequence>MEHRHTWTAAWIWPSGDSNNGSARKQQRTFFRKSFLVANPAESKLRVEVTADSKYRLYVNGTFVLRGPCKGDDFSQYYDTIDLVPFLREGSNVIAVEVVHYPRILVGGPSEGGPMSEWRSDIGGLWLQGNLQDKNGEVLEKLDTDGSWLMTGSAAVHIQRETQTLFVGGTEEVQGSLIPADWRQAEFDDSSWGVCGRPIEPLDRFWGQLLPWQLKPRPIPELRETERSFTRIMRASGIKGDADVNAIFPLRLNPGESVWLELDAGLLTTGYVQLDVFEGGGGQIDLLYAEAYEYEHPEEHGGQKKTVRDDPEGKILIGNEDRYSPAGWGRPGKPETYEPMGRRAFRFVRAVLKAGDEPLTLASLRWRATSYPLQELGGVRTSDPLTDDMWRISLNTLRNCMQDTYEDTPYYEQMQYIMDAKSQALFTYSVSGDDRLARKTIYDFHSSLIPSGMLQSRYPSVDRQVIPGFALYWVQMVHDHYAHFGDAAMVRRYLPTIDAVLGWFDRLVEDGLVGYIPEPYWAFVDWVEAWHPTAGAPPARMHGALTAYNLMYAMTLQQGAVLNESAGRTDTAAEYRARAQAVNEAVLAACYDEESGLFRDGPSVAMFSQHSQLWAVLSGAVEGEAAGELMDRMLARTDLAAASFSMSHFLFRALAKAGRYGRTEQLWQVWKDQIALGLTAWVEDPVHQRSDNHAWSSLPLYEYPAETLGVKPARPGFASIRIEPKPAGQTWAEGVVPTLQGEVRVRWVIAGSKFVLDAEVPAGVPVVVVLPDGTVHEQDQAAFRVECSV</sequence>
<dbReference type="InterPro" id="IPR008928">
    <property type="entry name" value="6-hairpin_glycosidase_sf"/>
</dbReference>
<dbReference type="AlphaFoldDB" id="A0A6C0NXB4"/>
<dbReference type="SUPFAM" id="SSF49785">
    <property type="entry name" value="Galactose-binding domain-like"/>
    <property type="match status" value="1"/>
</dbReference>
<dbReference type="RefSeq" id="WP_162639693.1">
    <property type="nucleotide sequence ID" value="NZ_CP048286.1"/>
</dbReference>
<protein>
    <recommendedName>
        <fullName evidence="5">Alpha-L-rhamnosidase</fullName>
    </recommendedName>
</protein>
<dbReference type="Proteomes" id="UP000479114">
    <property type="component" value="Chromosome"/>
</dbReference>
<dbReference type="Gene3D" id="2.60.420.10">
    <property type="entry name" value="Maltose phosphorylase, domain 3"/>
    <property type="match status" value="1"/>
</dbReference>
<name>A0A6C0NXB4_9BACL</name>
<dbReference type="KEGG" id="prz:GZH47_08475"/>
<evidence type="ECO:0000313" key="4">
    <source>
        <dbReference type="Proteomes" id="UP000479114"/>
    </source>
</evidence>
<dbReference type="SUPFAM" id="SSF48208">
    <property type="entry name" value="Six-hairpin glycosidases"/>
    <property type="match status" value="1"/>
</dbReference>